<comment type="caution">
    <text evidence="7">The sequence shown here is derived from an EMBL/GenBank/DDBJ whole genome shotgun (WGS) entry which is preliminary data.</text>
</comment>
<feature type="transmembrane region" description="Helical" evidence="4">
    <location>
        <begin position="1220"/>
        <end position="1247"/>
    </location>
</feature>
<accession>A0A843V2J4</accession>
<evidence type="ECO:0000256" key="3">
    <source>
        <dbReference type="SAM" id="MobiDB-lite"/>
    </source>
</evidence>
<keyword evidence="4" id="KW-0812">Transmembrane</keyword>
<keyword evidence="1" id="KW-0507">mRNA processing</keyword>
<reference evidence="7" key="1">
    <citation type="submission" date="2017-07" db="EMBL/GenBank/DDBJ databases">
        <title>Taro Niue Genome Assembly and Annotation.</title>
        <authorList>
            <person name="Atibalentja N."/>
            <person name="Keating K."/>
            <person name="Fields C.J."/>
        </authorList>
    </citation>
    <scope>NUCLEOTIDE SEQUENCE</scope>
    <source>
        <strain evidence="7">Niue_2</strain>
        <tissue evidence="7">Leaf</tissue>
    </source>
</reference>
<feature type="region of interest" description="Disordered" evidence="3">
    <location>
        <begin position="477"/>
        <end position="516"/>
    </location>
</feature>
<dbReference type="PROSITE" id="PS00028">
    <property type="entry name" value="ZINC_FINGER_C2H2_1"/>
    <property type="match status" value="1"/>
</dbReference>
<dbReference type="GO" id="GO:0031124">
    <property type="term" value="P:mRNA 3'-end processing"/>
    <property type="evidence" value="ECO:0007669"/>
    <property type="project" value="InterPro"/>
</dbReference>
<dbReference type="GO" id="GO:0005849">
    <property type="term" value="C:mRNA cleavage factor complex"/>
    <property type="evidence" value="ECO:0007669"/>
    <property type="project" value="TreeGrafter"/>
</dbReference>
<dbReference type="SUPFAM" id="SSF48464">
    <property type="entry name" value="ENTH/VHS domain"/>
    <property type="match status" value="1"/>
</dbReference>
<dbReference type="GO" id="GO:0008270">
    <property type="term" value="F:zinc ion binding"/>
    <property type="evidence" value="ECO:0007669"/>
    <property type="project" value="UniProtKB-KW"/>
</dbReference>
<evidence type="ECO:0008006" key="9">
    <source>
        <dbReference type="Google" id="ProtNLM"/>
    </source>
</evidence>
<evidence type="ECO:0000256" key="1">
    <source>
        <dbReference type="ARBA" id="ARBA00022664"/>
    </source>
</evidence>
<keyword evidence="4" id="KW-0472">Membrane</keyword>
<dbReference type="InterPro" id="IPR008942">
    <property type="entry name" value="ENTH_VHS"/>
</dbReference>
<feature type="compositionally biased region" description="Basic and acidic residues" evidence="3">
    <location>
        <begin position="307"/>
        <end position="316"/>
    </location>
</feature>
<dbReference type="GO" id="GO:0000993">
    <property type="term" value="F:RNA polymerase II complex binding"/>
    <property type="evidence" value="ECO:0007669"/>
    <property type="project" value="InterPro"/>
</dbReference>
<feature type="region of interest" description="Disordered" evidence="3">
    <location>
        <begin position="846"/>
        <end position="865"/>
    </location>
</feature>
<feature type="region of interest" description="Disordered" evidence="3">
    <location>
        <begin position="930"/>
        <end position="954"/>
    </location>
</feature>
<dbReference type="PROSITE" id="PS50157">
    <property type="entry name" value="ZINC_FINGER_C2H2_2"/>
    <property type="match status" value="1"/>
</dbReference>
<proteinExistence type="predicted"/>
<evidence type="ECO:0000313" key="8">
    <source>
        <dbReference type="Proteomes" id="UP000652761"/>
    </source>
</evidence>
<feature type="compositionally biased region" description="Basic and acidic residues" evidence="3">
    <location>
        <begin position="361"/>
        <end position="372"/>
    </location>
</feature>
<feature type="compositionally biased region" description="Pro residues" evidence="3">
    <location>
        <begin position="846"/>
        <end position="856"/>
    </location>
</feature>
<feature type="compositionally biased region" description="Polar residues" evidence="3">
    <location>
        <begin position="383"/>
        <end position="401"/>
    </location>
</feature>
<feature type="compositionally biased region" description="Basic and acidic residues" evidence="3">
    <location>
        <begin position="504"/>
        <end position="513"/>
    </location>
</feature>
<dbReference type="PANTHER" id="PTHR15921:SF3">
    <property type="entry name" value="PRE-MRNA CLEAVAGE COMPLEX 2 PROTEIN PCF11"/>
    <property type="match status" value="1"/>
</dbReference>
<feature type="domain" description="CID" evidence="6">
    <location>
        <begin position="94"/>
        <end position="222"/>
    </location>
</feature>
<dbReference type="Gene3D" id="1.25.40.90">
    <property type="match status" value="1"/>
</dbReference>
<protein>
    <recommendedName>
        <fullName evidence="9">CID domain-containing protein</fullName>
    </recommendedName>
</protein>
<name>A0A843V2J4_COLES</name>
<dbReference type="InterPro" id="IPR057242">
    <property type="entry name" value="PCFS4-like"/>
</dbReference>
<dbReference type="InterPro" id="IPR047415">
    <property type="entry name" value="Pcf11_CID"/>
</dbReference>
<feature type="region of interest" description="Disordered" evidence="3">
    <location>
        <begin position="301"/>
        <end position="401"/>
    </location>
</feature>
<keyword evidence="2" id="KW-0863">Zinc-finger</keyword>
<evidence type="ECO:0000313" key="7">
    <source>
        <dbReference type="EMBL" id="MQL92542.1"/>
    </source>
</evidence>
<dbReference type="SMART" id="SM00582">
    <property type="entry name" value="RPR"/>
    <property type="match status" value="1"/>
</dbReference>
<dbReference type="InterPro" id="IPR006569">
    <property type="entry name" value="CID_dom"/>
</dbReference>
<feature type="compositionally biased region" description="Low complexity" evidence="3">
    <location>
        <begin position="943"/>
        <end position="954"/>
    </location>
</feature>
<feature type="compositionally biased region" description="Basic and acidic residues" evidence="3">
    <location>
        <begin position="1"/>
        <end position="33"/>
    </location>
</feature>
<dbReference type="FunFam" id="1.25.40.90:FF:000023">
    <property type="entry name" value="polyadenylation and cleavage factor homolog 4"/>
    <property type="match status" value="1"/>
</dbReference>
<dbReference type="GO" id="GO:0005737">
    <property type="term" value="C:cytoplasm"/>
    <property type="evidence" value="ECO:0007669"/>
    <property type="project" value="TreeGrafter"/>
</dbReference>
<dbReference type="Pfam" id="PF04818">
    <property type="entry name" value="CID"/>
    <property type="match status" value="1"/>
</dbReference>
<organism evidence="7 8">
    <name type="scientific">Colocasia esculenta</name>
    <name type="common">Wild taro</name>
    <name type="synonym">Arum esculentum</name>
    <dbReference type="NCBI Taxonomy" id="4460"/>
    <lineage>
        <taxon>Eukaryota</taxon>
        <taxon>Viridiplantae</taxon>
        <taxon>Streptophyta</taxon>
        <taxon>Embryophyta</taxon>
        <taxon>Tracheophyta</taxon>
        <taxon>Spermatophyta</taxon>
        <taxon>Magnoliopsida</taxon>
        <taxon>Liliopsida</taxon>
        <taxon>Araceae</taxon>
        <taxon>Aroideae</taxon>
        <taxon>Colocasieae</taxon>
        <taxon>Colocasia</taxon>
    </lineage>
</organism>
<dbReference type="CDD" id="cd16982">
    <property type="entry name" value="CID_Pcf11"/>
    <property type="match status" value="1"/>
</dbReference>
<dbReference type="OrthoDB" id="2129491at2759"/>
<dbReference type="Pfam" id="PF23228">
    <property type="entry name" value="zf_PCFS4"/>
    <property type="match status" value="1"/>
</dbReference>
<feature type="region of interest" description="Disordered" evidence="3">
    <location>
        <begin position="224"/>
        <end position="245"/>
    </location>
</feature>
<evidence type="ECO:0000256" key="4">
    <source>
        <dbReference type="SAM" id="Phobius"/>
    </source>
</evidence>
<sequence length="1257" mass="136741">MEMESSRRSLDRSKEPGLLKKPRLAEAGERDPRLMLGAKGAGAERDRAFLPRGGPAGGGMADPAVSRFRANERERELDQTAPAYRGTSSYQQQQMQELAAQYKTALAELTFNSKPIITNLTIIAGENLHAAKAIAAIVCANILEVPSEQKLPSLYLLDSIVKNIGRDYIKYFAAKLPEVFCKAYKQVDSSIHPGMRHLFGTWKGVFPSAPLMIIEKELDFPSVINGSSSGGGSRPDSQAQRPPHSIHVNPKYLEARQQLQQPSRVKGVGAVSTNEDVERPVRVPLIGGSRQWADQSIKNLQQPQRELSNESVREKNPGPGYGDQEFVSDYSRHSDSGILRTSGRYTEHEVSKKPWGTVGRNSHEAPFEERNGSDANHAYGNYVSGQTSIQPSSNRPNATNKSSIITSQNWKNSEEEEYMWDDVNSRLMDPGISNTSSWSVDDSEGPTTLRRAKRTVPKIEHLESKWNKLDTLSQLGKAAGKEDRVPSFRGTEGHIPVTYSQHDSGPRADREPSADALSTGGSILGQQAPGLWSSQTMKSSLGGLDHVSSRISGQQEGCSIPGSDEVSTSMDVSFPKMGRHFSNSSVGSGSLVNPASAGSGMVERMHQLPLRSPSPSADLSGSSALLQPQNLHNTADCDHLKPQKPIQFPGQLKRAVPSQVTPDSFSLDLQNDIQQTDSLPNPQQLLSKISQSIKMSSVSSTFPQVQHHLPFLQQSESDLPMQQIQRESHPSIYSQEQIHPPLSFGSTQANGSGGMSNSINSDGDVLDQSSASKLLAAIMKSGLISSTPVTSLENLIIQPPLPSGPPPVQVMSAPPSSGPFSTAPLPIPHGGYTQTPAIHPSLPVLPPLPPGPPPPSSLVGTSSQVTNTASTNANPLSSLLSSLVAKGLISSTGTKLSDPANVEMPSQPPNRNLVLPASTSMPLTTAAFPTVPLTLPSSEPPRAESSSSKGDVSSKAVTEEVKGLLGLQFKPEVVREFHPFVIDCLYENLEHQCNKCGLRFKAQEEIHRHFDWHASKSEISNFDRVSRKWYANSDEWVVRHAETLHGSMDMYVEMTVSNPEKCEPMVPADENQCVCALCGEPFEDFYCEQRDEWMYKGTVYMNPPARERNMQHMDKQMAQGPIVHAKCISTDSSHEFAVPIDKMWSAVHSPCMTSHSSHEMTLHGSECCMFSCGWEITWDVEGLPWKVVGLRKKRVGSFLCGAIHLHLQMQHVAAAVANGILLTISLVTSFICSLSLGTTVAAILVVVTSRACSSLCF</sequence>
<evidence type="ECO:0000259" key="6">
    <source>
        <dbReference type="PROSITE" id="PS51391"/>
    </source>
</evidence>
<feature type="region of interest" description="Disordered" evidence="3">
    <location>
        <begin position="1"/>
        <end position="63"/>
    </location>
</feature>
<keyword evidence="4" id="KW-1133">Transmembrane helix</keyword>
<keyword evidence="2" id="KW-0479">Metal-binding</keyword>
<dbReference type="PANTHER" id="PTHR15921">
    <property type="entry name" value="PRE-MRNA CLEAVAGE COMPLEX II"/>
    <property type="match status" value="1"/>
</dbReference>
<dbReference type="InterPro" id="IPR013087">
    <property type="entry name" value="Znf_C2H2_type"/>
</dbReference>
<feature type="domain" description="C2H2-type" evidence="5">
    <location>
        <begin position="991"/>
        <end position="1018"/>
    </location>
</feature>
<dbReference type="EMBL" id="NMUH01001457">
    <property type="protein sequence ID" value="MQL92542.1"/>
    <property type="molecule type" value="Genomic_DNA"/>
</dbReference>
<keyword evidence="8" id="KW-1185">Reference proteome</keyword>
<evidence type="ECO:0000259" key="5">
    <source>
        <dbReference type="PROSITE" id="PS50157"/>
    </source>
</evidence>
<gene>
    <name evidence="7" type="ORF">Taro_025166</name>
</gene>
<dbReference type="GO" id="GO:0006369">
    <property type="term" value="P:termination of RNA polymerase II transcription"/>
    <property type="evidence" value="ECO:0007669"/>
    <property type="project" value="InterPro"/>
</dbReference>
<dbReference type="GO" id="GO:0003729">
    <property type="term" value="F:mRNA binding"/>
    <property type="evidence" value="ECO:0007669"/>
    <property type="project" value="InterPro"/>
</dbReference>
<dbReference type="AlphaFoldDB" id="A0A843V2J4"/>
<keyword evidence="2" id="KW-0862">Zinc</keyword>
<evidence type="ECO:0000256" key="2">
    <source>
        <dbReference type="PROSITE-ProRule" id="PRU00042"/>
    </source>
</evidence>
<dbReference type="PROSITE" id="PS51391">
    <property type="entry name" value="CID"/>
    <property type="match status" value="1"/>
</dbReference>
<dbReference type="InterPro" id="IPR045154">
    <property type="entry name" value="PCF11-like"/>
</dbReference>
<dbReference type="Proteomes" id="UP000652761">
    <property type="component" value="Unassembled WGS sequence"/>
</dbReference>